<dbReference type="EMBL" id="JACHDD010000019">
    <property type="protein sequence ID" value="MBB5429137.1"/>
    <property type="molecule type" value="Genomic_DNA"/>
</dbReference>
<dbReference type="AlphaFoldDB" id="A0A7W8QEV1"/>
<accession>A0A7W8QEV1</accession>
<evidence type="ECO:0000313" key="2">
    <source>
        <dbReference type="Proteomes" id="UP000592780"/>
    </source>
</evidence>
<keyword evidence="2" id="KW-1185">Reference proteome</keyword>
<name>A0A7W8QEV1_PARAM</name>
<evidence type="ECO:0000313" key="1">
    <source>
        <dbReference type="EMBL" id="MBB5429137.1"/>
    </source>
</evidence>
<proteinExistence type="predicted"/>
<sequence length="81" mass="9514">MPASSLWPILFKLRLLSDISSTRGAVSTKVTQSCIRVALDTTKNGIGWRRESLRKNSPVKWRNCTMFYQFWIRSDNELFFR</sequence>
<protein>
    <submittedName>
        <fullName evidence="1">Uncharacterized protein</fullName>
    </submittedName>
</protein>
<reference evidence="1 2" key="1">
    <citation type="submission" date="2020-08" db="EMBL/GenBank/DDBJ databases">
        <title>Genomic Encyclopedia of Type Strains, Phase IV (KMG-V): Genome sequencing to study the core and pangenomes of soil and plant-associated prokaryotes.</title>
        <authorList>
            <person name="Whitman W."/>
        </authorList>
    </citation>
    <scope>NUCLEOTIDE SEQUENCE [LARGE SCALE GENOMIC DNA]</scope>
    <source>
        <strain evidence="1 2">JPY158</strain>
    </source>
</reference>
<gene>
    <name evidence="1" type="ORF">HDG40_007332</name>
</gene>
<dbReference type="Proteomes" id="UP000592780">
    <property type="component" value="Unassembled WGS sequence"/>
</dbReference>
<comment type="caution">
    <text evidence="1">The sequence shown here is derived from an EMBL/GenBank/DDBJ whole genome shotgun (WGS) entry which is preliminary data.</text>
</comment>
<organism evidence="1 2">
    <name type="scientific">Paraburkholderia atlantica</name>
    <dbReference type="NCBI Taxonomy" id="2654982"/>
    <lineage>
        <taxon>Bacteria</taxon>
        <taxon>Pseudomonadati</taxon>
        <taxon>Pseudomonadota</taxon>
        <taxon>Betaproteobacteria</taxon>
        <taxon>Burkholderiales</taxon>
        <taxon>Burkholderiaceae</taxon>
        <taxon>Paraburkholderia</taxon>
    </lineage>
</organism>